<evidence type="ECO:0000313" key="2">
    <source>
        <dbReference type="EMBL" id="MDT8999059.1"/>
    </source>
</evidence>
<dbReference type="RefSeq" id="WP_315649548.1">
    <property type="nucleotide sequence ID" value="NZ_JAVXZY010000002.1"/>
</dbReference>
<dbReference type="Proteomes" id="UP001246372">
    <property type="component" value="Unassembled WGS sequence"/>
</dbReference>
<gene>
    <name evidence="2" type="ORF">RQP53_07250</name>
</gene>
<evidence type="ECO:0000313" key="3">
    <source>
        <dbReference type="Proteomes" id="UP001246372"/>
    </source>
</evidence>
<feature type="chain" id="PRO_5046589956" description="Lipoprotein" evidence="1">
    <location>
        <begin position="27"/>
        <end position="121"/>
    </location>
</feature>
<evidence type="ECO:0000256" key="1">
    <source>
        <dbReference type="SAM" id="SignalP"/>
    </source>
</evidence>
<comment type="caution">
    <text evidence="2">The sequence shown here is derived from an EMBL/GenBank/DDBJ whole genome shotgun (WGS) entry which is preliminary data.</text>
</comment>
<protein>
    <recommendedName>
        <fullName evidence="4">Lipoprotein</fullName>
    </recommendedName>
</protein>
<organism evidence="2 3">
    <name type="scientific">Roseateles aquae</name>
    <dbReference type="NCBI Taxonomy" id="3077235"/>
    <lineage>
        <taxon>Bacteria</taxon>
        <taxon>Pseudomonadati</taxon>
        <taxon>Pseudomonadota</taxon>
        <taxon>Betaproteobacteria</taxon>
        <taxon>Burkholderiales</taxon>
        <taxon>Sphaerotilaceae</taxon>
        <taxon>Roseateles</taxon>
    </lineage>
</organism>
<feature type="signal peptide" evidence="1">
    <location>
        <begin position="1"/>
        <end position="26"/>
    </location>
</feature>
<name>A0ABU3P935_9BURK</name>
<sequence length="121" mass="12787">MRPTRLFASTLSLALISALISGCAISVTTTGETGSVKTKTVGGATRFQCVQSPSGDCNYALFTSRCQSVDGDSGKPTTSCTYQVFEEFSVAVGDTREVKNLPSNYKQCMKGGGRPQIPNCD</sequence>
<accession>A0ABU3P935</accession>
<reference evidence="2" key="1">
    <citation type="submission" date="2023-09" db="EMBL/GenBank/DDBJ databases">
        <title>Paucibacter sp. APW11 Genome sequencing and assembly.</title>
        <authorList>
            <person name="Kim I."/>
        </authorList>
    </citation>
    <scope>NUCLEOTIDE SEQUENCE</scope>
    <source>
        <strain evidence="2">APW11</strain>
    </source>
</reference>
<keyword evidence="1" id="KW-0732">Signal</keyword>
<dbReference type="PROSITE" id="PS51257">
    <property type="entry name" value="PROKAR_LIPOPROTEIN"/>
    <property type="match status" value="1"/>
</dbReference>
<proteinExistence type="predicted"/>
<dbReference type="EMBL" id="JAVXZY010000002">
    <property type="protein sequence ID" value="MDT8999059.1"/>
    <property type="molecule type" value="Genomic_DNA"/>
</dbReference>
<evidence type="ECO:0008006" key="4">
    <source>
        <dbReference type="Google" id="ProtNLM"/>
    </source>
</evidence>
<keyword evidence="3" id="KW-1185">Reference proteome</keyword>